<dbReference type="RefSeq" id="XP_038778652.1">
    <property type="nucleotide sequence ID" value="XM_038922724.1"/>
</dbReference>
<dbReference type="EMBL" id="CP064813">
    <property type="protein sequence ID" value="QPG75087.1"/>
    <property type="molecule type" value="Genomic_DNA"/>
</dbReference>
<gene>
    <name evidence="5" type="ORF">FOA43_002428</name>
</gene>
<dbReference type="Pfam" id="PF07690">
    <property type="entry name" value="MFS_1"/>
    <property type="match status" value="1"/>
</dbReference>
<evidence type="ECO:0000256" key="3">
    <source>
        <dbReference type="SAM" id="Phobius"/>
    </source>
</evidence>
<feature type="transmembrane region" description="Helical" evidence="3">
    <location>
        <begin position="565"/>
        <end position="584"/>
    </location>
</feature>
<feature type="transmembrane region" description="Helical" evidence="3">
    <location>
        <begin position="797"/>
        <end position="817"/>
    </location>
</feature>
<feature type="domain" description="Major facilitator superfamily (MFS) profile" evidence="4">
    <location>
        <begin position="706"/>
        <end position="940"/>
    </location>
</feature>
<reference evidence="5" key="1">
    <citation type="submission" date="2020-10" db="EMBL/GenBank/DDBJ databases">
        <authorList>
            <person name="Roach M.J.R."/>
        </authorList>
    </citation>
    <scope>NUCLEOTIDE SEQUENCE</scope>
    <source>
        <strain evidence="5">CBS 1945</strain>
    </source>
</reference>
<feature type="transmembrane region" description="Helical" evidence="3">
    <location>
        <begin position="707"/>
        <end position="728"/>
    </location>
</feature>
<evidence type="ECO:0000259" key="4">
    <source>
        <dbReference type="PROSITE" id="PS50850"/>
    </source>
</evidence>
<feature type="transmembrane region" description="Helical" evidence="3">
    <location>
        <begin position="863"/>
        <end position="884"/>
    </location>
</feature>
<dbReference type="KEGG" id="bnn:FOA43_002428"/>
<evidence type="ECO:0000256" key="2">
    <source>
        <dbReference type="ARBA" id="ARBA00006727"/>
    </source>
</evidence>
<keyword evidence="6" id="KW-1185">Reference proteome</keyword>
<dbReference type="GO" id="GO:0016020">
    <property type="term" value="C:membrane"/>
    <property type="evidence" value="ECO:0007669"/>
    <property type="project" value="UniProtKB-SubCell"/>
</dbReference>
<dbReference type="Proteomes" id="UP000662931">
    <property type="component" value="Chromosome 2"/>
</dbReference>
<feature type="transmembrane region" description="Helical" evidence="3">
    <location>
        <begin position="829"/>
        <end position="851"/>
    </location>
</feature>
<dbReference type="Gene3D" id="1.20.1250.20">
    <property type="entry name" value="MFS general substrate transporter like domains"/>
    <property type="match status" value="2"/>
</dbReference>
<feature type="transmembrane region" description="Helical" evidence="3">
    <location>
        <begin position="623"/>
        <end position="643"/>
    </location>
</feature>
<dbReference type="GO" id="GO:0022857">
    <property type="term" value="F:transmembrane transporter activity"/>
    <property type="evidence" value="ECO:0007669"/>
    <property type="project" value="InterPro"/>
</dbReference>
<dbReference type="OrthoDB" id="2213137at2759"/>
<organism evidence="5 6">
    <name type="scientific">Eeniella nana</name>
    <name type="common">Yeast</name>
    <name type="synonym">Brettanomyces nanus</name>
    <dbReference type="NCBI Taxonomy" id="13502"/>
    <lineage>
        <taxon>Eukaryota</taxon>
        <taxon>Fungi</taxon>
        <taxon>Dikarya</taxon>
        <taxon>Ascomycota</taxon>
        <taxon>Saccharomycotina</taxon>
        <taxon>Pichiomycetes</taxon>
        <taxon>Pichiales</taxon>
        <taxon>Pichiaceae</taxon>
        <taxon>Brettanomyces</taxon>
    </lineage>
</organism>
<dbReference type="SUPFAM" id="SSF103473">
    <property type="entry name" value="MFS general substrate transporter"/>
    <property type="match status" value="1"/>
</dbReference>
<dbReference type="AlphaFoldDB" id="A0A875RUZ3"/>
<dbReference type="InterPro" id="IPR050327">
    <property type="entry name" value="Proton-linked_MCT"/>
</dbReference>
<evidence type="ECO:0000313" key="6">
    <source>
        <dbReference type="Proteomes" id="UP000662931"/>
    </source>
</evidence>
<name>A0A875RUZ3_EENNA</name>
<dbReference type="PANTHER" id="PTHR11360:SF315">
    <property type="entry name" value="TRANSPORTER MCH2-RELATED"/>
    <property type="match status" value="1"/>
</dbReference>
<keyword evidence="3" id="KW-0472">Membrane</keyword>
<dbReference type="GeneID" id="62195829"/>
<protein>
    <recommendedName>
        <fullName evidence="4">Major facilitator superfamily (MFS) profile domain-containing protein</fullName>
    </recommendedName>
</protein>
<dbReference type="InterPro" id="IPR036259">
    <property type="entry name" value="MFS_trans_sf"/>
</dbReference>
<feature type="transmembrane region" description="Helical" evidence="3">
    <location>
        <begin position="590"/>
        <end position="611"/>
    </location>
</feature>
<comment type="similarity">
    <text evidence="2">Belongs to the major facilitator superfamily. Monocarboxylate porter (TC 2.A.1.13) family.</text>
</comment>
<dbReference type="PANTHER" id="PTHR11360">
    <property type="entry name" value="MONOCARBOXYLATE TRANSPORTER"/>
    <property type="match status" value="1"/>
</dbReference>
<accession>A0A875RUZ3</accession>
<comment type="subcellular location">
    <subcellularLocation>
        <location evidence="1">Membrane</location>
        <topology evidence="1">Multi-pass membrane protein</topology>
    </subcellularLocation>
</comment>
<proteinExistence type="inferred from homology"/>
<feature type="transmembrane region" description="Helical" evidence="3">
    <location>
        <begin position="536"/>
        <end position="558"/>
    </location>
</feature>
<dbReference type="PROSITE" id="PS50850">
    <property type="entry name" value="MFS"/>
    <property type="match status" value="1"/>
</dbReference>
<evidence type="ECO:0000313" key="5">
    <source>
        <dbReference type="EMBL" id="QPG75087.1"/>
    </source>
</evidence>
<keyword evidence="3" id="KW-0812">Transmembrane</keyword>
<dbReference type="InterPro" id="IPR020846">
    <property type="entry name" value="MFS_dom"/>
</dbReference>
<feature type="transmembrane region" description="Helical" evidence="3">
    <location>
        <begin position="655"/>
        <end position="675"/>
    </location>
</feature>
<feature type="transmembrane region" description="Helical" evidence="3">
    <location>
        <begin position="770"/>
        <end position="790"/>
    </location>
</feature>
<dbReference type="InterPro" id="IPR011701">
    <property type="entry name" value="MFS"/>
</dbReference>
<evidence type="ECO:0000256" key="1">
    <source>
        <dbReference type="ARBA" id="ARBA00004141"/>
    </source>
</evidence>
<sequence length="940" mass="106331">MVKVSCKRCKSHPVYLPQLITSPLPQMSRTLSRKALVGYLRRLVLNNYGWESTHIDSRIDLELKDIVLNQLVNLELYLNEESMNLIILFFARLQELDMLAITLTKFESLGIFPNTETFNTIFWCLWKLFSAEKLPETVKYRYIVPVIHKMRLNYHLAFNNGTFQMLLPLISAADKRLELIRLMSFEGLDLKLHISEVSEALYEEYGQPEQFDDFVTHVEKIVLQEGAQFNHRQRQKVLKSVMKVCLQSSKLNKAMTIACHNEELVSSRIISMLNEYFVTQKQYWHCIACTNWYIKMREKSENASLSIQRISQVLFPILIRSGKFAASGYFLPFLNNLCTREAKLYLDETTRAQIELSLTSNSENIGTIFEKDSGIRDEITANLIWVDPSNPDNSFRHENFILAAKLLGFKVEAFKDDSEYVAEQDKKNAENADYGAELYAGSMMRKPSDLEGATSLILAVSAVSEKRATIKPPDTGEFCKQDMLDVPPDGTFWGWTTCICVMLINTFSWGTNTVYGVFLDYYVSTNHFPEANMEEYALIGGLCLGFSFMLISVANTLIRRFHYKLVMSFGAMLIVICFCAASVAKTITQLIMLQGFLMSIGFALTAGPTFVMIPSWFLKKRSVAQGIGAAGVGLAGVIFSKPVQVMIETDGDYQWALRMMGIICGVMLAISIALIRTRRPLQVKNDSLLKTIWHNCTRWDIYLRAPMACVIMWNFIYGLAFAVLLFSFSSYSTSIGLTQSQGSMVTLVESIAQTVGRPILGLLSDRYGRANTTILVTTFLGIICLCWWTFVKSYANLLIFGFVAGFFMGINWVNFSPLSADVVGGGDDLLAAISMLTFLGGMPQVVAEIIGLKLKRPGMTQPFLYCQILVGVACLVSAAILLPFREWKIKKILSAREKCILAKDPILRTEKDELRLDRYKLILQSTFKGRVIRAFYPVRA</sequence>
<keyword evidence="3" id="KW-1133">Transmembrane helix</keyword>
<dbReference type="CDD" id="cd17352">
    <property type="entry name" value="MFS_MCT_SLC16"/>
    <property type="match status" value="1"/>
</dbReference>